<dbReference type="InterPro" id="IPR043367">
    <property type="entry name" value="PLIP1/2/3"/>
</dbReference>
<evidence type="ECO:0000313" key="3">
    <source>
        <dbReference type="Proteomes" id="UP000265520"/>
    </source>
</evidence>
<dbReference type="Proteomes" id="UP000265520">
    <property type="component" value="Unassembled WGS sequence"/>
</dbReference>
<protein>
    <submittedName>
        <fullName evidence="2">Alpha/beta-hydrolases superfamily protein</fullName>
    </submittedName>
</protein>
<proteinExistence type="predicted"/>
<dbReference type="AlphaFoldDB" id="A0A392P0Y9"/>
<keyword evidence="3" id="KW-1185">Reference proteome</keyword>
<dbReference type="GO" id="GO:0008970">
    <property type="term" value="F:phospholipase A1 activity"/>
    <property type="evidence" value="ECO:0007669"/>
    <property type="project" value="InterPro"/>
</dbReference>
<gene>
    <name evidence="2" type="ORF">A2U01_0026139</name>
</gene>
<dbReference type="EMBL" id="LXQA010057495">
    <property type="protein sequence ID" value="MCI05089.1"/>
    <property type="molecule type" value="Genomic_DNA"/>
</dbReference>
<feature type="non-terminal residue" evidence="2">
    <location>
        <position position="1"/>
    </location>
</feature>
<dbReference type="PANTHER" id="PTHR46483">
    <property type="entry name" value="PHOSPHOLIPASE A1 PLIP2, CHLOROPLASTIC"/>
    <property type="match status" value="1"/>
</dbReference>
<reference evidence="2 3" key="1">
    <citation type="journal article" date="2018" name="Front. Plant Sci.">
        <title>Red Clover (Trifolium pratense) and Zigzag Clover (T. medium) - A Picture of Genomic Similarities and Differences.</title>
        <authorList>
            <person name="Dluhosova J."/>
            <person name="Istvanek J."/>
            <person name="Nedelnik J."/>
            <person name="Repkova J."/>
        </authorList>
    </citation>
    <scope>NUCLEOTIDE SEQUENCE [LARGE SCALE GENOMIC DNA]</scope>
    <source>
        <strain evidence="3">cv. 10/8</strain>
        <tissue evidence="2">Leaf</tissue>
    </source>
</reference>
<accession>A0A392P0Y9</accession>
<keyword evidence="2" id="KW-0378">Hydrolase</keyword>
<evidence type="ECO:0000256" key="1">
    <source>
        <dbReference type="SAM" id="MobiDB-lite"/>
    </source>
</evidence>
<feature type="region of interest" description="Disordered" evidence="1">
    <location>
        <begin position="26"/>
        <end position="50"/>
    </location>
</feature>
<organism evidence="2 3">
    <name type="scientific">Trifolium medium</name>
    <dbReference type="NCBI Taxonomy" id="97028"/>
    <lineage>
        <taxon>Eukaryota</taxon>
        <taxon>Viridiplantae</taxon>
        <taxon>Streptophyta</taxon>
        <taxon>Embryophyta</taxon>
        <taxon>Tracheophyta</taxon>
        <taxon>Spermatophyta</taxon>
        <taxon>Magnoliopsida</taxon>
        <taxon>eudicotyledons</taxon>
        <taxon>Gunneridae</taxon>
        <taxon>Pentapetalae</taxon>
        <taxon>rosids</taxon>
        <taxon>fabids</taxon>
        <taxon>Fabales</taxon>
        <taxon>Fabaceae</taxon>
        <taxon>Papilionoideae</taxon>
        <taxon>50 kb inversion clade</taxon>
        <taxon>NPAAA clade</taxon>
        <taxon>Hologalegina</taxon>
        <taxon>IRL clade</taxon>
        <taxon>Trifolieae</taxon>
        <taxon>Trifolium</taxon>
    </lineage>
</organism>
<dbReference type="PANTHER" id="PTHR46483:SF1">
    <property type="entry name" value="PHOSPHOLIPASE A1 PLIP1, CHLOROPLASTIC"/>
    <property type="match status" value="1"/>
</dbReference>
<comment type="caution">
    <text evidence="2">The sequence shown here is derived from an EMBL/GenBank/DDBJ whole genome shotgun (WGS) entry which is preliminary data.</text>
</comment>
<evidence type="ECO:0000313" key="2">
    <source>
        <dbReference type="EMBL" id="MCI05089.1"/>
    </source>
</evidence>
<name>A0A392P0Y9_9FABA</name>
<sequence>AYDIAASAASYVQQRAKNLLTLAAKSQQSEIEDFNGRKDSPEQEEEDTSRDYKSEVAAYMAASTVTSVVAAGERERQEAATNLQSLHSSPCEWFVCDDFSNYTRCFVIQGSDSLSSWQANLFFEPTKFEVRTKNNSLLLKWISLHSLCCKKI</sequence>